<evidence type="ECO:0000256" key="1">
    <source>
        <dbReference type="ARBA" id="ARBA00022553"/>
    </source>
</evidence>
<dbReference type="AlphaFoldDB" id="A0A2T5GU14"/>
<gene>
    <name evidence="4" type="ORF">C8J26_1094</name>
    <name evidence="5" type="ORF">SPHINGO391_450210</name>
</gene>
<feature type="domain" description="Response regulatory" evidence="3">
    <location>
        <begin position="21"/>
        <end position="138"/>
    </location>
</feature>
<dbReference type="InterPro" id="IPR001789">
    <property type="entry name" value="Sig_transdc_resp-reg_receiver"/>
</dbReference>
<evidence type="ECO:0000313" key="6">
    <source>
        <dbReference type="Proteomes" id="UP000244189"/>
    </source>
</evidence>
<evidence type="ECO:0000256" key="2">
    <source>
        <dbReference type="PROSITE-ProRule" id="PRU00169"/>
    </source>
</evidence>
<dbReference type="PANTHER" id="PTHR45339:SF6">
    <property type="entry name" value="SENSORY HISTIDINE PROTEIN KINASE"/>
    <property type="match status" value="1"/>
</dbReference>
<keyword evidence="6" id="KW-1185">Reference proteome</keyword>
<dbReference type="InterPro" id="IPR011006">
    <property type="entry name" value="CheY-like_superfamily"/>
</dbReference>
<evidence type="ECO:0000259" key="3">
    <source>
        <dbReference type="PROSITE" id="PS50110"/>
    </source>
</evidence>
<dbReference type="PANTHER" id="PTHR45339">
    <property type="entry name" value="HYBRID SIGNAL TRANSDUCTION HISTIDINE KINASE J"/>
    <property type="match status" value="1"/>
</dbReference>
<dbReference type="SMART" id="SM00448">
    <property type="entry name" value="REC"/>
    <property type="match status" value="1"/>
</dbReference>
<dbReference type="EMBL" id="QAOG01000001">
    <property type="protein sequence ID" value="PTQ62810.1"/>
    <property type="molecule type" value="Genomic_DNA"/>
</dbReference>
<dbReference type="Proteomes" id="UP000326857">
    <property type="component" value="Unassembled WGS sequence"/>
</dbReference>
<dbReference type="Proteomes" id="UP000244189">
    <property type="component" value="Unassembled WGS sequence"/>
</dbReference>
<reference evidence="5 7" key="2">
    <citation type="submission" date="2019-09" db="EMBL/GenBank/DDBJ databases">
        <authorList>
            <person name="Dittami M. S."/>
        </authorList>
    </citation>
    <scope>NUCLEOTIDE SEQUENCE [LARGE SCALE GENOMIC DNA]</scope>
    <source>
        <strain evidence="5">SPHINGO391</strain>
    </source>
</reference>
<feature type="modified residue" description="4-aspartylphosphate" evidence="2">
    <location>
        <position position="70"/>
    </location>
</feature>
<dbReference type="Gene3D" id="3.40.50.2300">
    <property type="match status" value="1"/>
</dbReference>
<dbReference type="CDD" id="cd17546">
    <property type="entry name" value="REC_hyHK_CKI1_RcsC-like"/>
    <property type="match status" value="1"/>
</dbReference>
<keyword evidence="1 2" id="KW-0597">Phosphoprotein</keyword>
<accession>A0A5E7ZM82</accession>
<dbReference type="EMBL" id="CABVLI010000040">
    <property type="protein sequence ID" value="VVT18267.1"/>
    <property type="molecule type" value="Genomic_DNA"/>
</dbReference>
<reference evidence="4 6" key="1">
    <citation type="submission" date="2018-04" db="EMBL/GenBank/DDBJ databases">
        <title>Genomic Encyclopedia of Type Strains, Phase III (KMG-III): the genomes of soil and plant-associated and newly described type strains.</title>
        <authorList>
            <person name="Whitman W."/>
        </authorList>
    </citation>
    <scope>NUCLEOTIDE SEQUENCE [LARGE SCALE GENOMIC DNA]</scope>
    <source>
        <strain evidence="4 6">MA101b</strain>
    </source>
</reference>
<dbReference type="Pfam" id="PF00072">
    <property type="entry name" value="Response_reg"/>
    <property type="match status" value="1"/>
</dbReference>
<protein>
    <submittedName>
        <fullName evidence="4 5">Response regulator</fullName>
    </submittedName>
</protein>
<organism evidence="4 6">
    <name type="scientific">Sphingomonas aurantiaca</name>
    <dbReference type="NCBI Taxonomy" id="185949"/>
    <lineage>
        <taxon>Bacteria</taxon>
        <taxon>Pseudomonadati</taxon>
        <taxon>Pseudomonadota</taxon>
        <taxon>Alphaproteobacteria</taxon>
        <taxon>Sphingomonadales</taxon>
        <taxon>Sphingomonadaceae</taxon>
        <taxon>Sphingomonas</taxon>
    </lineage>
</organism>
<proteinExistence type="predicted"/>
<evidence type="ECO:0000313" key="7">
    <source>
        <dbReference type="Proteomes" id="UP000326857"/>
    </source>
</evidence>
<evidence type="ECO:0000313" key="5">
    <source>
        <dbReference type="EMBL" id="VVT18267.1"/>
    </source>
</evidence>
<accession>A0A2T5GU14</accession>
<dbReference type="SUPFAM" id="SSF52172">
    <property type="entry name" value="CheY-like"/>
    <property type="match status" value="1"/>
</dbReference>
<dbReference type="PROSITE" id="PS50110">
    <property type="entry name" value="RESPONSE_REGULATORY"/>
    <property type="match status" value="1"/>
</dbReference>
<dbReference type="GO" id="GO:0000160">
    <property type="term" value="P:phosphorelay signal transduction system"/>
    <property type="evidence" value="ECO:0007669"/>
    <property type="project" value="InterPro"/>
</dbReference>
<name>A0A2T5GU14_9SPHN</name>
<evidence type="ECO:0000313" key="4">
    <source>
        <dbReference type="EMBL" id="PTQ62810.1"/>
    </source>
</evidence>
<sequence length="149" mass="16413">MHDYVGRISLACPAVDETLVNVLFIEDDRMNRRVVKDMLDVAGVTMVEAESAERGLEIIDEQDFAMILVDLRMPGMDGVTAIQHIRARDDRKARVPIIVVTADIAPDLRERCIVAGADDVIFKPVAMDSLFDAMGRILARDAEGDGMIG</sequence>